<proteinExistence type="inferred from homology"/>
<evidence type="ECO:0000256" key="5">
    <source>
        <dbReference type="ARBA" id="ARBA00022692"/>
    </source>
</evidence>
<feature type="transmembrane region" description="Helical" evidence="8">
    <location>
        <begin position="310"/>
        <end position="330"/>
    </location>
</feature>
<dbReference type="RefSeq" id="WP_015706998.1">
    <property type="nucleotide sequence ID" value="NC_015578.1"/>
</dbReference>
<dbReference type="STRING" id="545694.TREPR_3276"/>
<protein>
    <submittedName>
        <fullName evidence="9">Transport system permease protein</fullName>
    </submittedName>
</protein>
<dbReference type="PANTHER" id="PTHR30472:SF25">
    <property type="entry name" value="ABC TRANSPORTER PERMEASE PROTEIN MJ0876-RELATED"/>
    <property type="match status" value="1"/>
</dbReference>
<keyword evidence="3" id="KW-0813">Transport</keyword>
<dbReference type="InterPro" id="IPR000522">
    <property type="entry name" value="ABC_transptr_permease_BtuC"/>
</dbReference>
<dbReference type="eggNOG" id="COG0609">
    <property type="taxonomic scope" value="Bacteria"/>
</dbReference>
<dbReference type="HOGENOM" id="CLU_013016_0_0_12"/>
<dbReference type="Pfam" id="PF01032">
    <property type="entry name" value="FecCD"/>
    <property type="match status" value="1"/>
</dbReference>
<feature type="transmembrane region" description="Helical" evidence="8">
    <location>
        <begin position="181"/>
        <end position="202"/>
    </location>
</feature>
<keyword evidence="7 8" id="KW-0472">Membrane</keyword>
<dbReference type="KEGG" id="tpi:TREPR_3276"/>
<dbReference type="CDD" id="cd06550">
    <property type="entry name" value="TM_ABC_iron-siderophores_like"/>
    <property type="match status" value="1"/>
</dbReference>
<evidence type="ECO:0000256" key="4">
    <source>
        <dbReference type="ARBA" id="ARBA00022475"/>
    </source>
</evidence>
<dbReference type="Gene3D" id="1.10.3470.10">
    <property type="entry name" value="ABC transporter involved in vitamin B12 uptake, BtuC"/>
    <property type="match status" value="1"/>
</dbReference>
<evidence type="ECO:0000313" key="10">
    <source>
        <dbReference type="Proteomes" id="UP000009223"/>
    </source>
</evidence>
<feature type="transmembrane region" description="Helical" evidence="8">
    <location>
        <begin position="269"/>
        <end position="290"/>
    </location>
</feature>
<evidence type="ECO:0000256" key="7">
    <source>
        <dbReference type="ARBA" id="ARBA00023136"/>
    </source>
</evidence>
<organism evidence="9 10">
    <name type="scientific">Treponema primitia (strain ATCC BAA-887 / DSM 12427 / ZAS-2)</name>
    <dbReference type="NCBI Taxonomy" id="545694"/>
    <lineage>
        <taxon>Bacteria</taxon>
        <taxon>Pseudomonadati</taxon>
        <taxon>Spirochaetota</taxon>
        <taxon>Spirochaetia</taxon>
        <taxon>Spirochaetales</taxon>
        <taxon>Treponemataceae</taxon>
        <taxon>Treponema</taxon>
    </lineage>
</organism>
<dbReference type="InterPro" id="IPR037294">
    <property type="entry name" value="ABC_BtuC-like"/>
</dbReference>
<dbReference type="SUPFAM" id="SSF81345">
    <property type="entry name" value="ABC transporter involved in vitamin B12 uptake, BtuC"/>
    <property type="match status" value="1"/>
</dbReference>
<feature type="transmembrane region" description="Helical" evidence="8">
    <location>
        <begin position="337"/>
        <end position="358"/>
    </location>
</feature>
<dbReference type="OrthoDB" id="9792889at2"/>
<feature type="transmembrane region" description="Helical" evidence="8">
    <location>
        <begin position="26"/>
        <end position="47"/>
    </location>
</feature>
<keyword evidence="10" id="KW-1185">Reference proteome</keyword>
<keyword evidence="6 8" id="KW-1133">Transmembrane helix</keyword>
<evidence type="ECO:0000256" key="3">
    <source>
        <dbReference type="ARBA" id="ARBA00022448"/>
    </source>
</evidence>
<evidence type="ECO:0000313" key="9">
    <source>
        <dbReference type="EMBL" id="AEF85130.1"/>
    </source>
</evidence>
<reference evidence="10" key="1">
    <citation type="submission" date="2009-12" db="EMBL/GenBank/DDBJ databases">
        <title>Complete sequence of Treponema primitia strain ZAS-2.</title>
        <authorList>
            <person name="Tetu S.G."/>
            <person name="Matson E."/>
            <person name="Ren Q."/>
            <person name="Seshadri R."/>
            <person name="Elbourne L."/>
            <person name="Hassan K.A."/>
            <person name="Durkin A."/>
            <person name="Radune D."/>
            <person name="Mohamoud Y."/>
            <person name="Shay R."/>
            <person name="Jin S."/>
            <person name="Zhang X."/>
            <person name="Lucey K."/>
            <person name="Ballor N.R."/>
            <person name="Ottesen E."/>
            <person name="Rosenthal R."/>
            <person name="Allen A."/>
            <person name="Leadbetter J.R."/>
            <person name="Paulsen I.T."/>
        </authorList>
    </citation>
    <scope>NUCLEOTIDE SEQUENCE [LARGE SCALE GENOMIC DNA]</scope>
    <source>
        <strain evidence="10">ATCC BAA-887 / DSM 12427 / ZAS-2</strain>
    </source>
</reference>
<feature type="transmembrane region" description="Helical" evidence="8">
    <location>
        <begin position="222"/>
        <end position="241"/>
    </location>
</feature>
<reference evidence="9 10" key="2">
    <citation type="journal article" date="2011" name="ISME J.">
        <title>RNA-seq reveals cooperative metabolic interactions between two termite-gut spirochete species in co-culture.</title>
        <authorList>
            <person name="Rosenthal A.Z."/>
            <person name="Matson E.G."/>
            <person name="Eldar A."/>
            <person name="Leadbetter J.R."/>
        </authorList>
    </citation>
    <scope>NUCLEOTIDE SEQUENCE [LARGE SCALE GENOMIC DNA]</scope>
    <source>
        <strain evidence="10">ATCC BAA-887 / DSM 12427 / ZAS-2</strain>
    </source>
</reference>
<evidence type="ECO:0000256" key="6">
    <source>
        <dbReference type="ARBA" id="ARBA00022989"/>
    </source>
</evidence>
<evidence type="ECO:0000256" key="1">
    <source>
        <dbReference type="ARBA" id="ARBA00004651"/>
    </source>
</evidence>
<gene>
    <name evidence="9" type="ordered locus">TREPR_3276</name>
</gene>
<dbReference type="AlphaFoldDB" id="F5YKU5"/>
<accession>F5YKU5</accession>
<feature type="transmembrane region" description="Helical" evidence="8">
    <location>
        <begin position="115"/>
        <end position="133"/>
    </location>
</feature>
<dbReference type="FunFam" id="1.10.3470.10:FF:000001">
    <property type="entry name" value="Vitamin B12 ABC transporter permease BtuC"/>
    <property type="match status" value="1"/>
</dbReference>
<comment type="similarity">
    <text evidence="2">Belongs to the binding-protein-dependent transport system permease family. FecCD subfamily.</text>
</comment>
<dbReference type="GO" id="GO:0005886">
    <property type="term" value="C:plasma membrane"/>
    <property type="evidence" value="ECO:0007669"/>
    <property type="project" value="UniProtKB-SubCell"/>
</dbReference>
<dbReference type="PANTHER" id="PTHR30472">
    <property type="entry name" value="FERRIC ENTEROBACTIN TRANSPORT SYSTEM PERMEASE PROTEIN"/>
    <property type="match status" value="1"/>
</dbReference>
<evidence type="ECO:0000256" key="8">
    <source>
        <dbReference type="SAM" id="Phobius"/>
    </source>
</evidence>
<name>F5YKU5_TREPZ</name>
<evidence type="ECO:0000256" key="2">
    <source>
        <dbReference type="ARBA" id="ARBA00007935"/>
    </source>
</evidence>
<feature type="transmembrane region" description="Helical" evidence="8">
    <location>
        <begin position="149"/>
        <end position="169"/>
    </location>
</feature>
<comment type="subcellular location">
    <subcellularLocation>
        <location evidence="1">Cell membrane</location>
        <topology evidence="1">Multi-pass membrane protein</topology>
    </subcellularLocation>
</comment>
<dbReference type="GO" id="GO:0033214">
    <property type="term" value="P:siderophore-iron import into cell"/>
    <property type="evidence" value="ECO:0007669"/>
    <property type="project" value="TreeGrafter"/>
</dbReference>
<sequence length="365" mass="39705">MSEPGAGVSARDALRHTWQEHLRHKVFIIVLLLGLLVFLCLSGLSVGGASYNIAESWRALISGIGRSREDMELSHQILWQLRVPRVFMAAVCGSGLALAGLMMQTILRNPLASPYTLGISSAASFGAALAIILKKGVTDLLPFYVPYDYLIGANAFCFTLLSTLAIYFLSKSQKVTPETIVLFGVAVSYIFSAGVSLLQYIGKSEELAALAYWMFGSLSKANWSKLKISCLIVLGIFILSYRKAWDFNLLMLGDEDAKSMGINVERLRVMGLLLASFITAVIVSMLGPIGFIGLAAPHLGRILVGGDHRFLIPISCLLGMVLLTLADTLARTIFSPVVIPVGIVTSAIGVPLLIYLIMKRRKEHW</sequence>
<keyword evidence="5 8" id="KW-0812">Transmembrane</keyword>
<dbReference type="GO" id="GO:0022857">
    <property type="term" value="F:transmembrane transporter activity"/>
    <property type="evidence" value="ECO:0007669"/>
    <property type="project" value="InterPro"/>
</dbReference>
<keyword evidence="4" id="KW-1003">Cell membrane</keyword>
<dbReference type="EMBL" id="CP001843">
    <property type="protein sequence ID" value="AEF85130.1"/>
    <property type="molecule type" value="Genomic_DNA"/>
</dbReference>
<dbReference type="Proteomes" id="UP000009223">
    <property type="component" value="Chromosome"/>
</dbReference>